<evidence type="ECO:0000256" key="5">
    <source>
        <dbReference type="ARBA" id="ARBA00023136"/>
    </source>
</evidence>
<dbReference type="GO" id="GO:0005886">
    <property type="term" value="C:plasma membrane"/>
    <property type="evidence" value="ECO:0007669"/>
    <property type="project" value="UniProtKB-SubCell"/>
</dbReference>
<accession>A0A3P1VA26</accession>
<evidence type="ECO:0000313" key="8">
    <source>
        <dbReference type="EMBL" id="RRD30608.1"/>
    </source>
</evidence>
<keyword evidence="3 7" id="KW-0812">Transmembrane</keyword>
<feature type="transmembrane region" description="Helical" evidence="7">
    <location>
        <begin position="361"/>
        <end position="384"/>
    </location>
</feature>
<dbReference type="CDD" id="cd06580">
    <property type="entry name" value="TM_PBP1_transp_TpRbsC_like"/>
    <property type="match status" value="1"/>
</dbReference>
<evidence type="ECO:0000256" key="4">
    <source>
        <dbReference type="ARBA" id="ARBA00022989"/>
    </source>
</evidence>
<keyword evidence="9" id="KW-1185">Reference proteome</keyword>
<dbReference type="PANTHER" id="PTHR43370:SF1">
    <property type="entry name" value="GUANOSINE ABC TRANSPORTER PERMEASE PROTEIN NUPQ"/>
    <property type="match status" value="1"/>
</dbReference>
<keyword evidence="4 7" id="KW-1133">Transmembrane helix</keyword>
<feature type="transmembrane region" description="Helical" evidence="7">
    <location>
        <begin position="221"/>
        <end position="243"/>
    </location>
</feature>
<keyword evidence="5 7" id="KW-0472">Membrane</keyword>
<sequence>MSTTTRTTHGAPGHPAAAAPDAPAELAVREPMALKIPVTGVIVLVLQALMMLKSHGHTTFQLATGSDFLQLPSLSLPAKAVIIVMAALNAAATARALQLAKARGRITAVIKAVMALAFVLSFLTWVGAGRESVIPLVTILSSTLALSVPLVFGSLAGLIGERSGTINIAIEGQLLGGAFLGAVVASLASNPWAGLVAAPFAGMLVALLLALFGLKYRVNQIVVGVVLNVLVLGLTGFLFSTVLSEDPSGLNAAMRLPTLAIPGLSAIPVIGPVLFRQTILVYLMYAAVAILSVMLFRSRWGLRMRACGEHPRAADTVGINVMRTRVANLVLGGALAGLGGAFFTLGSGLSFTKDMAAGNGYIALAAMILGGWHPLGALGASLLFGFATSVGQTLSVIGSPIPANIILMFPYVVTIFAVAGFVGKVRAPAAEGVPYP</sequence>
<dbReference type="InterPro" id="IPR001851">
    <property type="entry name" value="ABC_transp_permease"/>
</dbReference>
<dbReference type="PANTHER" id="PTHR43370">
    <property type="entry name" value="SUGAR ABC TRANSPORTER INTEGRAL MEMBRANE PROTEIN-RELATED"/>
    <property type="match status" value="1"/>
</dbReference>
<evidence type="ECO:0000256" key="7">
    <source>
        <dbReference type="SAM" id="Phobius"/>
    </source>
</evidence>
<dbReference type="GO" id="GO:0022857">
    <property type="term" value="F:transmembrane transporter activity"/>
    <property type="evidence" value="ECO:0007669"/>
    <property type="project" value="InterPro"/>
</dbReference>
<feature type="transmembrane region" description="Helical" evidence="7">
    <location>
        <begin position="329"/>
        <end position="349"/>
    </location>
</feature>
<evidence type="ECO:0000256" key="6">
    <source>
        <dbReference type="SAM" id="MobiDB-lite"/>
    </source>
</evidence>
<feature type="region of interest" description="Disordered" evidence="6">
    <location>
        <begin position="1"/>
        <end position="22"/>
    </location>
</feature>
<dbReference type="RefSeq" id="WP_124932527.1">
    <property type="nucleotide sequence ID" value="NZ_RQZC01000001.1"/>
</dbReference>
<feature type="transmembrane region" description="Helical" evidence="7">
    <location>
        <begin position="76"/>
        <end position="97"/>
    </location>
</feature>
<reference evidence="8 9" key="1">
    <citation type="submission" date="2018-11" db="EMBL/GenBank/DDBJ databases">
        <title>Genomes From Bacteria Associated with the Canine Oral Cavity: a Test Case for Automated Genome-Based Taxonomic Assignment.</title>
        <authorList>
            <person name="Coil D.A."/>
            <person name="Jospin G."/>
            <person name="Darling A.E."/>
            <person name="Wallis C."/>
            <person name="Davis I.J."/>
            <person name="Harris S."/>
            <person name="Eisen J.A."/>
            <person name="Holcombe L.J."/>
            <person name="O'Flynn C."/>
        </authorList>
    </citation>
    <scope>NUCLEOTIDE SEQUENCE [LARGE SCALE GENOMIC DNA]</scope>
    <source>
        <strain evidence="8 9">OH5050</strain>
    </source>
</reference>
<feature type="transmembrane region" description="Helical" evidence="7">
    <location>
        <begin position="279"/>
        <end position="296"/>
    </location>
</feature>
<evidence type="ECO:0000256" key="1">
    <source>
        <dbReference type="ARBA" id="ARBA00004651"/>
    </source>
</evidence>
<dbReference type="OrthoDB" id="9792579at2"/>
<feature type="transmembrane region" description="Helical" evidence="7">
    <location>
        <begin position="36"/>
        <end position="56"/>
    </location>
</feature>
<gene>
    <name evidence="8" type="ORF">EII10_00310</name>
</gene>
<feature type="transmembrane region" description="Helical" evidence="7">
    <location>
        <begin position="134"/>
        <end position="156"/>
    </location>
</feature>
<name>A0A3P1VA26_9ACTO</name>
<evidence type="ECO:0000256" key="2">
    <source>
        <dbReference type="ARBA" id="ARBA00022475"/>
    </source>
</evidence>
<comment type="subcellular location">
    <subcellularLocation>
        <location evidence="1">Cell membrane</location>
        <topology evidence="1">Multi-pass membrane protein</topology>
    </subcellularLocation>
</comment>
<evidence type="ECO:0000313" key="9">
    <source>
        <dbReference type="Proteomes" id="UP000271272"/>
    </source>
</evidence>
<feature type="transmembrane region" description="Helical" evidence="7">
    <location>
        <begin position="109"/>
        <end position="128"/>
    </location>
</feature>
<feature type="transmembrane region" description="Helical" evidence="7">
    <location>
        <begin position="168"/>
        <end position="188"/>
    </location>
</feature>
<dbReference type="EMBL" id="RQZC01000001">
    <property type="protein sequence ID" value="RRD30608.1"/>
    <property type="molecule type" value="Genomic_DNA"/>
</dbReference>
<protein>
    <submittedName>
        <fullName evidence="8">ABC transporter permease</fullName>
    </submittedName>
</protein>
<comment type="caution">
    <text evidence="8">The sequence shown here is derived from an EMBL/GenBank/DDBJ whole genome shotgun (WGS) entry which is preliminary data.</text>
</comment>
<feature type="transmembrane region" description="Helical" evidence="7">
    <location>
        <begin position="194"/>
        <end position="214"/>
    </location>
</feature>
<organism evidence="8 9">
    <name type="scientific">Actinomyces bowdenii</name>
    <dbReference type="NCBI Taxonomy" id="131109"/>
    <lineage>
        <taxon>Bacteria</taxon>
        <taxon>Bacillati</taxon>
        <taxon>Actinomycetota</taxon>
        <taxon>Actinomycetes</taxon>
        <taxon>Actinomycetales</taxon>
        <taxon>Actinomycetaceae</taxon>
        <taxon>Actinomyces</taxon>
    </lineage>
</organism>
<dbReference type="Pfam" id="PF02653">
    <property type="entry name" value="BPD_transp_2"/>
    <property type="match status" value="1"/>
</dbReference>
<dbReference type="Proteomes" id="UP000271272">
    <property type="component" value="Unassembled WGS sequence"/>
</dbReference>
<evidence type="ECO:0000256" key="3">
    <source>
        <dbReference type="ARBA" id="ARBA00022692"/>
    </source>
</evidence>
<keyword evidence="2" id="KW-1003">Cell membrane</keyword>
<feature type="transmembrane region" description="Helical" evidence="7">
    <location>
        <begin position="405"/>
        <end position="423"/>
    </location>
</feature>
<dbReference type="AlphaFoldDB" id="A0A3P1VA26"/>
<feature type="compositionally biased region" description="Low complexity" evidence="6">
    <location>
        <begin position="9"/>
        <end position="22"/>
    </location>
</feature>
<proteinExistence type="predicted"/>